<protein>
    <submittedName>
        <fullName evidence="2">Nuclear transport factor 2 family protein</fullName>
    </submittedName>
</protein>
<accession>A0ABW6WI87</accession>
<keyword evidence="3" id="KW-1185">Reference proteome</keyword>
<proteinExistence type="predicted"/>
<sequence>MRWTFVNHDPALAADLLHEYVEGWVRHDIPAVLTTLAEDCVVVEADGRSHRGRDRVEWWMKRWFATGGRVEGWQITSSASTGELLVAEWQRVCSSQGGGAMSVVGATIARPVAGRIGHLREYVTARF</sequence>
<name>A0ABW6WI87_9ACTN</name>
<reference evidence="2 3" key="1">
    <citation type="submission" date="2024-10" db="EMBL/GenBank/DDBJ databases">
        <title>The Natural Products Discovery Center: Release of the First 8490 Sequenced Strains for Exploring Actinobacteria Biosynthetic Diversity.</title>
        <authorList>
            <person name="Kalkreuter E."/>
            <person name="Kautsar S.A."/>
            <person name="Yang D."/>
            <person name="Bader C.D."/>
            <person name="Teijaro C.N."/>
            <person name="Fluegel L."/>
            <person name="Davis C.M."/>
            <person name="Simpson J.R."/>
            <person name="Lauterbach L."/>
            <person name="Steele A.D."/>
            <person name="Gui C."/>
            <person name="Meng S."/>
            <person name="Li G."/>
            <person name="Viehrig K."/>
            <person name="Ye F."/>
            <person name="Su P."/>
            <person name="Kiefer A.F."/>
            <person name="Nichols A."/>
            <person name="Cepeda A.J."/>
            <person name="Yan W."/>
            <person name="Fan B."/>
            <person name="Jiang Y."/>
            <person name="Adhikari A."/>
            <person name="Zheng C.-J."/>
            <person name="Schuster L."/>
            <person name="Cowan T.M."/>
            <person name="Smanski M.J."/>
            <person name="Chevrette M.G."/>
            <person name="De Carvalho L.P.S."/>
            <person name="Shen B."/>
        </authorList>
    </citation>
    <scope>NUCLEOTIDE SEQUENCE [LARGE SCALE GENOMIC DNA]</scope>
    <source>
        <strain evidence="2 3">NPDC000087</strain>
    </source>
</reference>
<dbReference type="Pfam" id="PF12680">
    <property type="entry name" value="SnoaL_2"/>
    <property type="match status" value="1"/>
</dbReference>
<gene>
    <name evidence="2" type="ORF">ACFY35_21940</name>
</gene>
<feature type="domain" description="SnoaL-like" evidence="1">
    <location>
        <begin position="18"/>
        <end position="116"/>
    </location>
</feature>
<dbReference type="Proteomes" id="UP001602245">
    <property type="component" value="Unassembled WGS sequence"/>
</dbReference>
<dbReference type="SUPFAM" id="SSF54427">
    <property type="entry name" value="NTF2-like"/>
    <property type="match status" value="1"/>
</dbReference>
<dbReference type="RefSeq" id="WP_026205366.1">
    <property type="nucleotide sequence ID" value="NZ_JBIAZU010000004.1"/>
</dbReference>
<evidence type="ECO:0000313" key="2">
    <source>
        <dbReference type="EMBL" id="MFF5292110.1"/>
    </source>
</evidence>
<dbReference type="InterPro" id="IPR032710">
    <property type="entry name" value="NTF2-like_dom_sf"/>
</dbReference>
<dbReference type="InterPro" id="IPR037401">
    <property type="entry name" value="SnoaL-like"/>
</dbReference>
<organism evidence="2 3">
    <name type="scientific">Paractinoplanes globisporus</name>
    <dbReference type="NCBI Taxonomy" id="113565"/>
    <lineage>
        <taxon>Bacteria</taxon>
        <taxon>Bacillati</taxon>
        <taxon>Actinomycetota</taxon>
        <taxon>Actinomycetes</taxon>
        <taxon>Micromonosporales</taxon>
        <taxon>Micromonosporaceae</taxon>
        <taxon>Paractinoplanes</taxon>
    </lineage>
</organism>
<evidence type="ECO:0000313" key="3">
    <source>
        <dbReference type="Proteomes" id="UP001602245"/>
    </source>
</evidence>
<evidence type="ECO:0000259" key="1">
    <source>
        <dbReference type="Pfam" id="PF12680"/>
    </source>
</evidence>
<dbReference type="EMBL" id="JBIAZU010000004">
    <property type="protein sequence ID" value="MFF5292110.1"/>
    <property type="molecule type" value="Genomic_DNA"/>
</dbReference>
<dbReference type="Gene3D" id="3.10.450.50">
    <property type="match status" value="1"/>
</dbReference>
<comment type="caution">
    <text evidence="2">The sequence shown here is derived from an EMBL/GenBank/DDBJ whole genome shotgun (WGS) entry which is preliminary data.</text>
</comment>